<gene>
    <name evidence="17" type="ORF">GUITHDRAFT_62657</name>
</gene>
<evidence type="ECO:0000256" key="12">
    <source>
        <dbReference type="ARBA" id="ARBA00047334"/>
    </source>
</evidence>
<evidence type="ECO:0000313" key="18">
    <source>
        <dbReference type="EnsemblProtists" id="EKX55216"/>
    </source>
</evidence>
<dbReference type="RefSeq" id="XP_005842196.1">
    <property type="nucleotide sequence ID" value="XM_005842139.1"/>
</dbReference>
<dbReference type="Proteomes" id="UP000011087">
    <property type="component" value="Unassembled WGS sequence"/>
</dbReference>
<sequence length="468" mass="48977">MSSPKIPRVLIIAGSDSGGGAGIQADIKACQALGAYSMTAIAALTAQNTRGVAAVEPVSPSFLRKQIEVCLEDIGADVIKTGMLASASVVEAAVSAVARKGIVKWVVDPVMVATSGDKLINSEAIDKIKKLLFPLADIITPNLPEAMALLNRTISGTAEDMLDAARELAQLGPKWVMIKGGHVEGSRIIPDVLYCSSSGESHVFPAWKLDSENTHGTGCTLASSIAAGLAQGMRMVEAVKRAKMFVWDAIRASSSLLIGGGHGPLHHSYKSVYIPQGQSIYRGRLVDYSLYAVTDDSCVAGQGMELSHAVSQAIEGGATIIQLRQKDVDSRKMLETAKKLMAICRAANVPFIVNDRVDIALACDADGVHVGQDDMPCDEVRRLLGPHKIVGVSVKTGEEAIKAQEDGADYIGSGAVYPTSTKDSSAIGLEGLSKVCKGCDIPCVAIGGLNASNCGEAIRLVRYGSSSS</sequence>
<protein>
    <recommendedName>
        <fullName evidence="3">thiamine phosphate synthase</fullName>
        <ecNumber evidence="3">2.5.1.3</ecNumber>
    </recommendedName>
</protein>
<dbReference type="AlphaFoldDB" id="L1K317"/>
<evidence type="ECO:0000256" key="14">
    <source>
        <dbReference type="ARBA" id="ARBA00047883"/>
    </source>
</evidence>
<dbReference type="STRING" id="905079.L1K317"/>
<evidence type="ECO:0000256" key="5">
    <source>
        <dbReference type="ARBA" id="ARBA00022723"/>
    </source>
</evidence>
<evidence type="ECO:0000256" key="3">
    <source>
        <dbReference type="ARBA" id="ARBA00012830"/>
    </source>
</evidence>
<evidence type="ECO:0000256" key="4">
    <source>
        <dbReference type="ARBA" id="ARBA00022679"/>
    </source>
</evidence>
<evidence type="ECO:0000256" key="6">
    <source>
        <dbReference type="ARBA" id="ARBA00022741"/>
    </source>
</evidence>
<dbReference type="InterPro" id="IPR036206">
    <property type="entry name" value="ThiamineP_synth_sf"/>
</dbReference>
<dbReference type="UniPathway" id="UPA00060">
    <property type="reaction ID" value="UER00141"/>
</dbReference>
<keyword evidence="10" id="KW-0784">Thiamine biosynthesis</keyword>
<proteinExistence type="inferred from homology"/>
<dbReference type="EC" id="2.5.1.3" evidence="3"/>
<dbReference type="Gene3D" id="3.40.1190.20">
    <property type="match status" value="1"/>
</dbReference>
<dbReference type="CDD" id="cd01169">
    <property type="entry name" value="HMPP_kinase"/>
    <property type="match status" value="1"/>
</dbReference>
<dbReference type="GO" id="GO:0005829">
    <property type="term" value="C:cytosol"/>
    <property type="evidence" value="ECO:0007669"/>
    <property type="project" value="TreeGrafter"/>
</dbReference>
<dbReference type="PANTHER" id="PTHR20858">
    <property type="entry name" value="PHOSPHOMETHYLPYRIMIDINE KINASE"/>
    <property type="match status" value="1"/>
</dbReference>
<dbReference type="KEGG" id="gtt:GUITHDRAFT_62657"/>
<dbReference type="InterPro" id="IPR022998">
    <property type="entry name" value="ThiamineP_synth_TenI"/>
</dbReference>
<dbReference type="GO" id="GO:0004789">
    <property type="term" value="F:thiamine-phosphate diphosphorylase activity"/>
    <property type="evidence" value="ECO:0007669"/>
    <property type="project" value="UniProtKB-EC"/>
</dbReference>
<dbReference type="SUPFAM" id="SSF51391">
    <property type="entry name" value="Thiamin phosphate synthase"/>
    <property type="match status" value="1"/>
</dbReference>
<keyword evidence="19" id="KW-1185">Reference proteome</keyword>
<name>L1K317_GUITC</name>
<dbReference type="HAMAP" id="MF_00097">
    <property type="entry name" value="TMP_synthase"/>
    <property type="match status" value="1"/>
</dbReference>
<dbReference type="PANTHER" id="PTHR20858:SF17">
    <property type="entry name" value="HYDROXYMETHYLPYRIMIDINE_PHOSPHOMETHYLPYRIMIDINE KINASE THI20-RELATED"/>
    <property type="match status" value="1"/>
</dbReference>
<dbReference type="CDD" id="cd00564">
    <property type="entry name" value="TMP_TenI"/>
    <property type="match status" value="1"/>
</dbReference>
<evidence type="ECO:0000259" key="15">
    <source>
        <dbReference type="Pfam" id="PF02581"/>
    </source>
</evidence>
<keyword evidence="7" id="KW-0418">Kinase</keyword>
<dbReference type="InterPro" id="IPR034291">
    <property type="entry name" value="TMP_synthase"/>
</dbReference>
<reference evidence="18" key="3">
    <citation type="submission" date="2015-06" db="UniProtKB">
        <authorList>
            <consortium name="EnsemblProtists"/>
        </authorList>
    </citation>
    <scope>IDENTIFICATION</scope>
</reference>
<evidence type="ECO:0000256" key="10">
    <source>
        <dbReference type="ARBA" id="ARBA00022977"/>
    </source>
</evidence>
<keyword evidence="5" id="KW-0479">Metal-binding</keyword>
<evidence type="ECO:0000313" key="17">
    <source>
        <dbReference type="EMBL" id="EKX55216.1"/>
    </source>
</evidence>
<accession>L1K317</accession>
<evidence type="ECO:0000256" key="7">
    <source>
        <dbReference type="ARBA" id="ARBA00022777"/>
    </source>
</evidence>
<dbReference type="NCBIfam" id="TIGR00693">
    <property type="entry name" value="thiE"/>
    <property type="match status" value="1"/>
</dbReference>
<dbReference type="Pfam" id="PF02581">
    <property type="entry name" value="TMP-TENI"/>
    <property type="match status" value="1"/>
</dbReference>
<keyword evidence="11" id="KW-0511">Multifunctional enzyme</keyword>
<evidence type="ECO:0000256" key="8">
    <source>
        <dbReference type="ARBA" id="ARBA00022840"/>
    </source>
</evidence>
<dbReference type="InterPro" id="IPR029056">
    <property type="entry name" value="Ribokinase-like"/>
</dbReference>
<comment type="catalytic activity">
    <reaction evidence="13">
        <text>2-(2-carboxy-4-methylthiazol-5-yl)ethyl phosphate + 4-amino-2-methyl-5-(diphosphooxymethyl)pyrimidine + 2 H(+) = thiamine phosphate + CO2 + diphosphate</text>
        <dbReference type="Rhea" id="RHEA:47848"/>
        <dbReference type="ChEBI" id="CHEBI:15378"/>
        <dbReference type="ChEBI" id="CHEBI:16526"/>
        <dbReference type="ChEBI" id="CHEBI:33019"/>
        <dbReference type="ChEBI" id="CHEBI:37575"/>
        <dbReference type="ChEBI" id="CHEBI:57841"/>
        <dbReference type="ChEBI" id="CHEBI:62890"/>
        <dbReference type="EC" id="2.5.1.3"/>
    </reaction>
</comment>
<keyword evidence="9" id="KW-0460">Magnesium</keyword>
<dbReference type="GO" id="GO:0008902">
    <property type="term" value="F:hydroxymethylpyrimidine kinase activity"/>
    <property type="evidence" value="ECO:0007669"/>
    <property type="project" value="TreeGrafter"/>
</dbReference>
<dbReference type="OrthoDB" id="10028886at2759"/>
<dbReference type="Gene3D" id="3.20.20.70">
    <property type="entry name" value="Aldolase class I"/>
    <property type="match status" value="1"/>
</dbReference>
<reference evidence="17 19" key="1">
    <citation type="journal article" date="2012" name="Nature">
        <title>Algal genomes reveal evolutionary mosaicism and the fate of nucleomorphs.</title>
        <authorList>
            <consortium name="DOE Joint Genome Institute"/>
            <person name="Curtis B.A."/>
            <person name="Tanifuji G."/>
            <person name="Burki F."/>
            <person name="Gruber A."/>
            <person name="Irimia M."/>
            <person name="Maruyama S."/>
            <person name="Arias M.C."/>
            <person name="Ball S.G."/>
            <person name="Gile G.H."/>
            <person name="Hirakawa Y."/>
            <person name="Hopkins J.F."/>
            <person name="Kuo A."/>
            <person name="Rensing S.A."/>
            <person name="Schmutz J."/>
            <person name="Symeonidi A."/>
            <person name="Elias M."/>
            <person name="Eveleigh R.J."/>
            <person name="Herman E.K."/>
            <person name="Klute M.J."/>
            <person name="Nakayama T."/>
            <person name="Obornik M."/>
            <person name="Reyes-Prieto A."/>
            <person name="Armbrust E.V."/>
            <person name="Aves S.J."/>
            <person name="Beiko R.G."/>
            <person name="Coutinho P."/>
            <person name="Dacks J.B."/>
            <person name="Durnford D.G."/>
            <person name="Fast N.M."/>
            <person name="Green B.R."/>
            <person name="Grisdale C.J."/>
            <person name="Hempel F."/>
            <person name="Henrissat B."/>
            <person name="Hoppner M.P."/>
            <person name="Ishida K."/>
            <person name="Kim E."/>
            <person name="Koreny L."/>
            <person name="Kroth P.G."/>
            <person name="Liu Y."/>
            <person name="Malik S.B."/>
            <person name="Maier U.G."/>
            <person name="McRose D."/>
            <person name="Mock T."/>
            <person name="Neilson J.A."/>
            <person name="Onodera N.T."/>
            <person name="Poole A.M."/>
            <person name="Pritham E.J."/>
            <person name="Richards T.A."/>
            <person name="Rocap G."/>
            <person name="Roy S.W."/>
            <person name="Sarai C."/>
            <person name="Schaack S."/>
            <person name="Shirato S."/>
            <person name="Slamovits C.H."/>
            <person name="Spencer D.F."/>
            <person name="Suzuki S."/>
            <person name="Worden A.Z."/>
            <person name="Zauner S."/>
            <person name="Barry K."/>
            <person name="Bell C."/>
            <person name="Bharti A.K."/>
            <person name="Crow J.A."/>
            <person name="Grimwood J."/>
            <person name="Kramer R."/>
            <person name="Lindquist E."/>
            <person name="Lucas S."/>
            <person name="Salamov A."/>
            <person name="McFadden G.I."/>
            <person name="Lane C.E."/>
            <person name="Keeling P.J."/>
            <person name="Gray M.W."/>
            <person name="Grigoriev I.V."/>
            <person name="Archibald J.M."/>
        </authorList>
    </citation>
    <scope>NUCLEOTIDE SEQUENCE</scope>
    <source>
        <strain evidence="17 19">CCMP2712</strain>
    </source>
</reference>
<dbReference type="FunFam" id="3.40.1190.20:FF:000003">
    <property type="entry name" value="Phosphomethylpyrimidine kinase ThiD"/>
    <property type="match status" value="1"/>
</dbReference>
<dbReference type="GO" id="GO:0008972">
    <property type="term" value="F:phosphomethylpyrimidine kinase activity"/>
    <property type="evidence" value="ECO:0007669"/>
    <property type="project" value="InterPro"/>
</dbReference>
<comment type="cofactor">
    <cofactor evidence="1">
        <name>Mg(2+)</name>
        <dbReference type="ChEBI" id="CHEBI:18420"/>
    </cofactor>
</comment>
<keyword evidence="8" id="KW-0067">ATP-binding</keyword>
<evidence type="ECO:0000256" key="13">
    <source>
        <dbReference type="ARBA" id="ARBA00047851"/>
    </source>
</evidence>
<dbReference type="FunFam" id="3.20.20.70:FF:000096">
    <property type="entry name" value="Thiamine-phosphate synthase"/>
    <property type="match status" value="1"/>
</dbReference>
<dbReference type="HOGENOM" id="CLU_018272_7_0_1"/>
<dbReference type="GO" id="GO:0046872">
    <property type="term" value="F:metal ion binding"/>
    <property type="evidence" value="ECO:0007669"/>
    <property type="project" value="UniProtKB-KW"/>
</dbReference>
<evidence type="ECO:0000313" key="19">
    <source>
        <dbReference type="Proteomes" id="UP000011087"/>
    </source>
</evidence>
<evidence type="ECO:0000256" key="9">
    <source>
        <dbReference type="ARBA" id="ARBA00022842"/>
    </source>
</evidence>
<feature type="domain" description="Thiamine phosphate synthase/TenI" evidence="15">
    <location>
        <begin position="290"/>
        <end position="458"/>
    </location>
</feature>
<reference evidence="19" key="2">
    <citation type="submission" date="2012-11" db="EMBL/GenBank/DDBJ databases">
        <authorList>
            <person name="Kuo A."/>
            <person name="Curtis B.A."/>
            <person name="Tanifuji G."/>
            <person name="Burki F."/>
            <person name="Gruber A."/>
            <person name="Irimia M."/>
            <person name="Maruyama S."/>
            <person name="Arias M.C."/>
            <person name="Ball S.G."/>
            <person name="Gile G.H."/>
            <person name="Hirakawa Y."/>
            <person name="Hopkins J.F."/>
            <person name="Rensing S.A."/>
            <person name="Schmutz J."/>
            <person name="Symeonidi A."/>
            <person name="Elias M."/>
            <person name="Eveleigh R.J."/>
            <person name="Herman E.K."/>
            <person name="Klute M.J."/>
            <person name="Nakayama T."/>
            <person name="Obornik M."/>
            <person name="Reyes-Prieto A."/>
            <person name="Armbrust E.V."/>
            <person name="Aves S.J."/>
            <person name="Beiko R.G."/>
            <person name="Coutinho P."/>
            <person name="Dacks J.B."/>
            <person name="Durnford D.G."/>
            <person name="Fast N.M."/>
            <person name="Green B.R."/>
            <person name="Grisdale C."/>
            <person name="Hempe F."/>
            <person name="Henrissat B."/>
            <person name="Hoppner M.P."/>
            <person name="Ishida K.-I."/>
            <person name="Kim E."/>
            <person name="Koreny L."/>
            <person name="Kroth P.G."/>
            <person name="Liu Y."/>
            <person name="Malik S.-B."/>
            <person name="Maier U.G."/>
            <person name="McRose D."/>
            <person name="Mock T."/>
            <person name="Neilson J.A."/>
            <person name="Onodera N.T."/>
            <person name="Poole A.M."/>
            <person name="Pritham E.J."/>
            <person name="Richards T.A."/>
            <person name="Rocap G."/>
            <person name="Roy S.W."/>
            <person name="Sarai C."/>
            <person name="Schaack S."/>
            <person name="Shirato S."/>
            <person name="Slamovits C.H."/>
            <person name="Spencer D.F."/>
            <person name="Suzuki S."/>
            <person name="Worden A.Z."/>
            <person name="Zauner S."/>
            <person name="Barry K."/>
            <person name="Bell C."/>
            <person name="Bharti A.K."/>
            <person name="Crow J.A."/>
            <person name="Grimwood J."/>
            <person name="Kramer R."/>
            <person name="Lindquist E."/>
            <person name="Lucas S."/>
            <person name="Salamov A."/>
            <person name="McFadden G.I."/>
            <person name="Lane C.E."/>
            <person name="Keeling P.J."/>
            <person name="Gray M.W."/>
            <person name="Grigoriev I.V."/>
            <person name="Archibald J.M."/>
        </authorList>
    </citation>
    <scope>NUCLEOTIDE SEQUENCE</scope>
    <source>
        <strain evidence="19">CCMP2712</strain>
    </source>
</reference>
<dbReference type="GO" id="GO:0009229">
    <property type="term" value="P:thiamine diphosphate biosynthetic process"/>
    <property type="evidence" value="ECO:0007669"/>
    <property type="project" value="UniProtKB-UniPathway"/>
</dbReference>
<evidence type="ECO:0000256" key="11">
    <source>
        <dbReference type="ARBA" id="ARBA00023268"/>
    </source>
</evidence>
<dbReference type="GO" id="GO:0009228">
    <property type="term" value="P:thiamine biosynthetic process"/>
    <property type="evidence" value="ECO:0007669"/>
    <property type="project" value="UniProtKB-KW"/>
</dbReference>
<dbReference type="eggNOG" id="KOG2598">
    <property type="taxonomic scope" value="Eukaryota"/>
</dbReference>
<evidence type="ECO:0000256" key="1">
    <source>
        <dbReference type="ARBA" id="ARBA00001946"/>
    </source>
</evidence>
<dbReference type="OMA" id="GHIFPTN"/>
<dbReference type="InterPro" id="IPR004399">
    <property type="entry name" value="HMP/HMP-P_kinase_dom"/>
</dbReference>
<dbReference type="NCBIfam" id="TIGR00097">
    <property type="entry name" value="HMP-P_kinase"/>
    <property type="match status" value="1"/>
</dbReference>
<keyword evidence="6" id="KW-0547">Nucleotide-binding</keyword>
<organism evidence="17">
    <name type="scientific">Guillardia theta (strain CCMP2712)</name>
    <name type="common">Cryptophyte</name>
    <dbReference type="NCBI Taxonomy" id="905079"/>
    <lineage>
        <taxon>Eukaryota</taxon>
        <taxon>Cryptophyceae</taxon>
        <taxon>Pyrenomonadales</taxon>
        <taxon>Geminigeraceae</taxon>
        <taxon>Guillardia</taxon>
    </lineage>
</organism>
<dbReference type="SUPFAM" id="SSF53613">
    <property type="entry name" value="Ribokinase-like"/>
    <property type="match status" value="1"/>
</dbReference>
<dbReference type="EnsemblProtists" id="EKX55216">
    <property type="protein sequence ID" value="EKX55216"/>
    <property type="gene ID" value="GUITHDRAFT_62657"/>
</dbReference>
<evidence type="ECO:0000259" key="16">
    <source>
        <dbReference type="Pfam" id="PF08543"/>
    </source>
</evidence>
<evidence type="ECO:0000256" key="2">
    <source>
        <dbReference type="ARBA" id="ARBA00005165"/>
    </source>
</evidence>
<comment type="catalytic activity">
    <reaction evidence="14">
        <text>2-[(2R,5Z)-2-carboxy-4-methylthiazol-5(2H)-ylidene]ethyl phosphate + 4-amino-2-methyl-5-(diphosphooxymethyl)pyrimidine + 2 H(+) = thiamine phosphate + CO2 + diphosphate</text>
        <dbReference type="Rhea" id="RHEA:47844"/>
        <dbReference type="ChEBI" id="CHEBI:15378"/>
        <dbReference type="ChEBI" id="CHEBI:16526"/>
        <dbReference type="ChEBI" id="CHEBI:33019"/>
        <dbReference type="ChEBI" id="CHEBI:37575"/>
        <dbReference type="ChEBI" id="CHEBI:57841"/>
        <dbReference type="ChEBI" id="CHEBI:62899"/>
        <dbReference type="EC" id="2.5.1.3"/>
    </reaction>
</comment>
<dbReference type="GeneID" id="17311976"/>
<keyword evidence="4" id="KW-0808">Transferase</keyword>
<dbReference type="GO" id="GO:0005524">
    <property type="term" value="F:ATP binding"/>
    <property type="evidence" value="ECO:0007669"/>
    <property type="project" value="UniProtKB-KW"/>
</dbReference>
<dbReference type="InterPro" id="IPR013749">
    <property type="entry name" value="PM/HMP-P_kinase-1"/>
</dbReference>
<dbReference type="PaxDb" id="55529-EKX55216"/>
<dbReference type="Pfam" id="PF08543">
    <property type="entry name" value="Phos_pyr_kin"/>
    <property type="match status" value="1"/>
</dbReference>
<comment type="pathway">
    <text evidence="2">Cofactor biosynthesis; thiamine diphosphate biosynthesis; thiamine phosphate from 4-amino-2-methyl-5-diphosphomethylpyrimidine and 4-methyl-5-(2-phosphoethyl)-thiazole: step 1/1.</text>
</comment>
<comment type="catalytic activity">
    <reaction evidence="12">
        <text>4-methyl-5-(2-phosphooxyethyl)-thiazole + 4-amino-2-methyl-5-(diphosphooxymethyl)pyrimidine + H(+) = thiamine phosphate + diphosphate</text>
        <dbReference type="Rhea" id="RHEA:22328"/>
        <dbReference type="ChEBI" id="CHEBI:15378"/>
        <dbReference type="ChEBI" id="CHEBI:33019"/>
        <dbReference type="ChEBI" id="CHEBI:37575"/>
        <dbReference type="ChEBI" id="CHEBI:57841"/>
        <dbReference type="ChEBI" id="CHEBI:58296"/>
        <dbReference type="EC" id="2.5.1.3"/>
    </reaction>
</comment>
<dbReference type="InterPro" id="IPR013785">
    <property type="entry name" value="Aldolase_TIM"/>
</dbReference>
<feature type="domain" description="Pyridoxamine kinase/Phosphomethylpyrimidine kinase" evidence="16">
    <location>
        <begin position="16"/>
        <end position="266"/>
    </location>
</feature>
<dbReference type="EMBL" id="JH992965">
    <property type="protein sequence ID" value="EKX55216.1"/>
    <property type="molecule type" value="Genomic_DNA"/>
</dbReference>